<evidence type="ECO:0000259" key="1">
    <source>
        <dbReference type="PROSITE" id="PS50112"/>
    </source>
</evidence>
<reference evidence="5" key="2">
    <citation type="submission" date="2016-04" db="EMBL/GenBank/DDBJ databases">
        <title>Complete Genome and Plasmid Sequences for Rhodococcus fascians D188 and Draft Sequences for Rhodococcus spp. Isolates PBTS 1 and PBTS 2.</title>
        <authorList>
            <person name="Stamer R."/>
            <person name="Vereecke D."/>
            <person name="Zhang Y."/>
            <person name="Schilkey F."/>
            <person name="Devitt N."/>
            <person name="Randall J."/>
        </authorList>
    </citation>
    <scope>NUCLEOTIDE SEQUENCE [LARGE SCALE GENOMIC DNA]</scope>
    <source>
        <strain evidence="5">PBTS2</strain>
    </source>
</reference>
<keyword evidence="5" id="KW-1185">Reference proteome</keyword>
<dbReference type="InterPro" id="IPR035965">
    <property type="entry name" value="PAS-like_dom_sf"/>
</dbReference>
<feature type="domain" description="PAS" evidence="1">
    <location>
        <begin position="17"/>
        <end position="72"/>
    </location>
</feature>
<dbReference type="NCBIfam" id="TIGR00254">
    <property type="entry name" value="GGDEF"/>
    <property type="match status" value="1"/>
</dbReference>
<dbReference type="PANTHER" id="PTHR45138:SF9">
    <property type="entry name" value="DIGUANYLATE CYCLASE DGCM-RELATED"/>
    <property type="match status" value="1"/>
</dbReference>
<organism evidence="4 5">
    <name type="scientific">Rhodococcoides fascians</name>
    <name type="common">Rhodococcus fascians</name>
    <dbReference type="NCBI Taxonomy" id="1828"/>
    <lineage>
        <taxon>Bacteria</taxon>
        <taxon>Bacillati</taxon>
        <taxon>Actinomycetota</taxon>
        <taxon>Actinomycetes</taxon>
        <taxon>Mycobacteriales</taxon>
        <taxon>Nocardiaceae</taxon>
        <taxon>Rhodococcoides</taxon>
    </lineage>
</organism>
<dbReference type="RefSeq" id="WP_063216706.1">
    <property type="nucleotide sequence ID" value="NZ_CP015220.1"/>
</dbReference>
<dbReference type="SMART" id="SM00091">
    <property type="entry name" value="PAS"/>
    <property type="match status" value="1"/>
</dbReference>
<dbReference type="InterPro" id="IPR043128">
    <property type="entry name" value="Rev_trsase/Diguanyl_cyclase"/>
</dbReference>
<evidence type="ECO:0000259" key="2">
    <source>
        <dbReference type="PROSITE" id="PS50113"/>
    </source>
</evidence>
<evidence type="ECO:0000313" key="5">
    <source>
        <dbReference type="Proteomes" id="UP000076038"/>
    </source>
</evidence>
<dbReference type="Gene3D" id="3.30.70.270">
    <property type="match status" value="1"/>
</dbReference>
<dbReference type="SMART" id="SM00267">
    <property type="entry name" value="GGDEF"/>
    <property type="match status" value="1"/>
</dbReference>
<dbReference type="SMART" id="SM00086">
    <property type="entry name" value="PAC"/>
    <property type="match status" value="1"/>
</dbReference>
<dbReference type="SUPFAM" id="SSF55073">
    <property type="entry name" value="Nucleotide cyclase"/>
    <property type="match status" value="1"/>
</dbReference>
<dbReference type="InterPro" id="IPR001610">
    <property type="entry name" value="PAC"/>
</dbReference>
<dbReference type="KEGG" id="rhs:A3Q41_04263"/>
<dbReference type="GO" id="GO:0006355">
    <property type="term" value="P:regulation of DNA-templated transcription"/>
    <property type="evidence" value="ECO:0007669"/>
    <property type="project" value="InterPro"/>
</dbReference>
<dbReference type="GO" id="GO:0052621">
    <property type="term" value="F:diguanylate cyclase activity"/>
    <property type="evidence" value="ECO:0007669"/>
    <property type="project" value="UniProtKB-EC"/>
</dbReference>
<dbReference type="Pfam" id="PF00990">
    <property type="entry name" value="GGDEF"/>
    <property type="match status" value="1"/>
</dbReference>
<dbReference type="NCBIfam" id="TIGR00229">
    <property type="entry name" value="sensory_box"/>
    <property type="match status" value="1"/>
</dbReference>
<dbReference type="PATRIC" id="fig|1653479.3.peg.4318"/>
<protein>
    <submittedName>
        <fullName evidence="4">Putative diguanylate cyclase YdaM</fullName>
        <ecNumber evidence="4">2.7.7.65</ecNumber>
    </submittedName>
</protein>
<dbReference type="PROSITE" id="PS50113">
    <property type="entry name" value="PAC"/>
    <property type="match status" value="1"/>
</dbReference>
<dbReference type="InterPro" id="IPR050469">
    <property type="entry name" value="Diguanylate_Cyclase"/>
</dbReference>
<dbReference type="CDD" id="cd00130">
    <property type="entry name" value="PAS"/>
    <property type="match status" value="1"/>
</dbReference>
<dbReference type="Proteomes" id="UP000076038">
    <property type="component" value="Chromosome"/>
</dbReference>
<keyword evidence="4" id="KW-0548">Nucleotidyltransferase</keyword>
<gene>
    <name evidence="4" type="primary">ydaM</name>
    <name evidence="4" type="ORF">A3Q41_04263</name>
</gene>
<dbReference type="PROSITE" id="PS50887">
    <property type="entry name" value="GGDEF"/>
    <property type="match status" value="1"/>
</dbReference>
<dbReference type="InterPro" id="IPR029787">
    <property type="entry name" value="Nucleotide_cyclase"/>
</dbReference>
<dbReference type="InterPro" id="IPR000014">
    <property type="entry name" value="PAS"/>
</dbReference>
<keyword evidence="4" id="KW-0808">Transferase</keyword>
<dbReference type="Gene3D" id="3.30.450.20">
    <property type="entry name" value="PAS domain"/>
    <property type="match status" value="1"/>
</dbReference>
<sequence length="302" mass="33856">MWLAPFEEVNRTIMVDADRWYREMFEASTVGMALADEHGLLLLANEAYAAIVGCPRDLLWGRSSREFTHPDDLDQHAAMEQMMDDAEARGESVHVEKRYLHPDGTVRWGWVSASEVPGPDGRRWTMAVVHDVTDRRRLEDDLREAALTDPLTGLLNRRGWRDRLSQLTTPRGVDVSLAMAMIDFDRFKSFNDKYGHGRGDRLLVQFSTAAMQLLAGRAYVARWGGEEFAIAMPDTGSTTMATVLTELAAVVPDEQTFSAGYTTLRAGESLYDCFDRADLLLYRAKRDGGARSLGDRSSTPSQ</sequence>
<dbReference type="InterPro" id="IPR000160">
    <property type="entry name" value="GGDEF_dom"/>
</dbReference>
<reference evidence="4 5" key="1">
    <citation type="journal article" date="2016" name="Genome Announc.">
        <title>Complete Genome and Plasmid Sequences for Rhodococcus fascians D188 and Draft Sequences for Rhodococcus Isolates PBTS 1 and PBTS 2.</title>
        <authorList>
            <person name="Stamler R.A."/>
            <person name="Vereecke D."/>
            <person name="Zhang Y."/>
            <person name="Schilkey F."/>
            <person name="Devitt N."/>
            <person name="Randall J.J."/>
        </authorList>
    </citation>
    <scope>NUCLEOTIDE SEQUENCE [LARGE SCALE GENOMIC DNA]</scope>
    <source>
        <strain evidence="4 5">PBTS2</strain>
    </source>
</reference>
<dbReference type="PANTHER" id="PTHR45138">
    <property type="entry name" value="REGULATORY COMPONENTS OF SENSORY TRANSDUCTION SYSTEM"/>
    <property type="match status" value="1"/>
</dbReference>
<accession>A0A143QRH7</accession>
<name>A0A143QRH7_RHOFA</name>
<dbReference type="SUPFAM" id="SSF55785">
    <property type="entry name" value="PYP-like sensor domain (PAS domain)"/>
    <property type="match status" value="1"/>
</dbReference>
<dbReference type="Pfam" id="PF00989">
    <property type="entry name" value="PAS"/>
    <property type="match status" value="1"/>
</dbReference>
<dbReference type="EC" id="2.7.7.65" evidence="4"/>
<dbReference type="EMBL" id="CP015220">
    <property type="protein sequence ID" value="AMY25539.1"/>
    <property type="molecule type" value="Genomic_DNA"/>
</dbReference>
<feature type="domain" description="GGDEF" evidence="3">
    <location>
        <begin position="175"/>
        <end position="297"/>
    </location>
</feature>
<dbReference type="PROSITE" id="PS50112">
    <property type="entry name" value="PAS"/>
    <property type="match status" value="1"/>
</dbReference>
<dbReference type="OrthoDB" id="23692at2"/>
<dbReference type="AlphaFoldDB" id="A0A143QRH7"/>
<feature type="domain" description="PAC" evidence="2">
    <location>
        <begin position="93"/>
        <end position="144"/>
    </location>
</feature>
<dbReference type="CDD" id="cd01949">
    <property type="entry name" value="GGDEF"/>
    <property type="match status" value="1"/>
</dbReference>
<dbReference type="InterPro" id="IPR013767">
    <property type="entry name" value="PAS_fold"/>
</dbReference>
<proteinExistence type="predicted"/>
<evidence type="ECO:0000313" key="4">
    <source>
        <dbReference type="EMBL" id="AMY25539.1"/>
    </source>
</evidence>
<evidence type="ECO:0000259" key="3">
    <source>
        <dbReference type="PROSITE" id="PS50887"/>
    </source>
</evidence>
<dbReference type="InterPro" id="IPR000700">
    <property type="entry name" value="PAS-assoc_C"/>
</dbReference>